<dbReference type="EMBL" id="JH687551">
    <property type="protein sequence ID" value="EIN05284.1"/>
    <property type="molecule type" value="Genomic_DNA"/>
</dbReference>
<dbReference type="AlphaFoldDB" id="R7S5I9"/>
<dbReference type="GO" id="GO:0071949">
    <property type="term" value="F:FAD binding"/>
    <property type="evidence" value="ECO:0007669"/>
    <property type="project" value="InterPro"/>
</dbReference>
<dbReference type="Gene3D" id="3.50.50.60">
    <property type="entry name" value="FAD/NAD(P)-binding domain"/>
    <property type="match status" value="1"/>
</dbReference>
<comment type="cofactor">
    <cofactor evidence="1">
        <name>FAD</name>
        <dbReference type="ChEBI" id="CHEBI:57692"/>
    </cofactor>
</comment>
<feature type="region of interest" description="Disordered" evidence="6">
    <location>
        <begin position="400"/>
        <end position="429"/>
    </location>
</feature>
<comment type="similarity">
    <text evidence="2">Belongs to the PheA/TfdB FAD monooxygenase family.</text>
</comment>
<dbReference type="SUPFAM" id="SSF51905">
    <property type="entry name" value="FAD/NAD(P)-binding domain"/>
    <property type="match status" value="1"/>
</dbReference>
<evidence type="ECO:0000313" key="9">
    <source>
        <dbReference type="Proteomes" id="UP000054196"/>
    </source>
</evidence>
<dbReference type="PRINTS" id="PR00420">
    <property type="entry name" value="RNGMNOXGNASE"/>
</dbReference>
<evidence type="ECO:0000256" key="5">
    <source>
        <dbReference type="ARBA" id="ARBA00023002"/>
    </source>
</evidence>
<dbReference type="Gene3D" id="3.40.30.120">
    <property type="match status" value="1"/>
</dbReference>
<dbReference type="PANTHER" id="PTHR43004:SF19">
    <property type="entry name" value="BINDING MONOOXYGENASE, PUTATIVE (JCVI)-RELATED"/>
    <property type="match status" value="1"/>
</dbReference>
<keyword evidence="9" id="KW-1185">Reference proteome</keyword>
<dbReference type="KEGG" id="psq:PUNSTDRAFT_92155"/>
<sequence length="580" mass="62880">MTSKSDSRTVLIAGAGPTGLIAALVLSLNGVPVRIIEKEGHLTLGERGPGLQPRSLELLSFAGVLDDFMKIARNVPPVRMFKEGLPDPIYTPISAEMSPTPSRPITRTAMLGQSRIVRFLEDKLRKYGVSVETGIAIHGLEQDADGVTVHVVKAENEGQQVEETLRVGWVIGADGARGAVRKLLGLTFRGESHPGLWLVCDVELEQPWTDADDYFNGWGDFNDVLLMIRPSARDTPRLGQMLLAGNDFNAAHYLDHSEEILKLANEKITVPSIRLAKVLWASEYKPSSRMVEKFSEGRVFVAGDAAHIHPPTGGQGLNSGLQDAVNLGWKLALVDRGYAPPSILSSYSEERHPVIRAMLQLTGDLYTKTRGANIKESLNRSTPVYMLEINYRWSGIVVDDRVDPNSPEKKDTSRAYAGNEDGVHAGDRAPEAPELEVVRASAAASLEGQEPTSIFKLFKLTKHTALIFVKQNADSSIIAAFLQALASFPPETVQTAVAISPSVTNEQKATFATLTEGADVVLLDKAGHAFREYGVGDDHSQALVLVRPDGYVGAYVYGTEGLKKYTEAQFGGATSVVKSS</sequence>
<evidence type="ECO:0000256" key="6">
    <source>
        <dbReference type="SAM" id="MobiDB-lite"/>
    </source>
</evidence>
<name>R7S5I9_PUNST</name>
<organism evidence="8 9">
    <name type="scientific">Punctularia strigosozonata (strain HHB-11173)</name>
    <name type="common">White-rot fungus</name>
    <dbReference type="NCBI Taxonomy" id="741275"/>
    <lineage>
        <taxon>Eukaryota</taxon>
        <taxon>Fungi</taxon>
        <taxon>Dikarya</taxon>
        <taxon>Basidiomycota</taxon>
        <taxon>Agaricomycotina</taxon>
        <taxon>Agaricomycetes</taxon>
        <taxon>Corticiales</taxon>
        <taxon>Punctulariaceae</taxon>
        <taxon>Punctularia</taxon>
    </lineage>
</organism>
<dbReference type="HOGENOM" id="CLU_009665_20_3_1"/>
<protein>
    <recommendedName>
        <fullName evidence="7">FAD-binding domain-containing protein</fullName>
    </recommendedName>
</protein>
<gene>
    <name evidence="8" type="ORF">PUNSTDRAFT_92155</name>
</gene>
<dbReference type="GeneID" id="18886495"/>
<evidence type="ECO:0000256" key="1">
    <source>
        <dbReference type="ARBA" id="ARBA00001974"/>
    </source>
</evidence>
<keyword evidence="4" id="KW-0274">FAD</keyword>
<keyword evidence="5" id="KW-0560">Oxidoreductase</keyword>
<dbReference type="Gene3D" id="3.30.70.2450">
    <property type="match status" value="1"/>
</dbReference>
<dbReference type="Proteomes" id="UP000054196">
    <property type="component" value="Unassembled WGS sequence"/>
</dbReference>
<dbReference type="InterPro" id="IPR050641">
    <property type="entry name" value="RIFMO-like"/>
</dbReference>
<evidence type="ECO:0000256" key="2">
    <source>
        <dbReference type="ARBA" id="ARBA00007801"/>
    </source>
</evidence>
<dbReference type="InterPro" id="IPR036249">
    <property type="entry name" value="Thioredoxin-like_sf"/>
</dbReference>
<keyword evidence="3" id="KW-0285">Flavoprotein</keyword>
<dbReference type="OrthoDB" id="2690153at2759"/>
<dbReference type="SUPFAM" id="SSF52833">
    <property type="entry name" value="Thioredoxin-like"/>
    <property type="match status" value="1"/>
</dbReference>
<evidence type="ECO:0000256" key="3">
    <source>
        <dbReference type="ARBA" id="ARBA00022630"/>
    </source>
</evidence>
<proteinExistence type="inferred from homology"/>
<evidence type="ECO:0000259" key="7">
    <source>
        <dbReference type="Pfam" id="PF01494"/>
    </source>
</evidence>
<dbReference type="GO" id="GO:0016709">
    <property type="term" value="F:oxidoreductase activity, acting on paired donors, with incorporation or reduction of molecular oxygen, NAD(P)H as one donor, and incorporation of one atom of oxygen"/>
    <property type="evidence" value="ECO:0007669"/>
    <property type="project" value="UniProtKB-ARBA"/>
</dbReference>
<feature type="compositionally biased region" description="Basic and acidic residues" evidence="6">
    <location>
        <begin position="400"/>
        <end position="413"/>
    </location>
</feature>
<dbReference type="InterPro" id="IPR002938">
    <property type="entry name" value="FAD-bd"/>
</dbReference>
<dbReference type="InterPro" id="IPR036188">
    <property type="entry name" value="FAD/NAD-bd_sf"/>
</dbReference>
<reference evidence="9" key="1">
    <citation type="journal article" date="2012" name="Science">
        <title>The Paleozoic origin of enzymatic lignin decomposition reconstructed from 31 fungal genomes.</title>
        <authorList>
            <person name="Floudas D."/>
            <person name="Binder M."/>
            <person name="Riley R."/>
            <person name="Barry K."/>
            <person name="Blanchette R.A."/>
            <person name="Henrissat B."/>
            <person name="Martinez A.T."/>
            <person name="Otillar R."/>
            <person name="Spatafora J.W."/>
            <person name="Yadav J.S."/>
            <person name="Aerts A."/>
            <person name="Benoit I."/>
            <person name="Boyd A."/>
            <person name="Carlson A."/>
            <person name="Copeland A."/>
            <person name="Coutinho P.M."/>
            <person name="de Vries R.P."/>
            <person name="Ferreira P."/>
            <person name="Findley K."/>
            <person name="Foster B."/>
            <person name="Gaskell J."/>
            <person name="Glotzer D."/>
            <person name="Gorecki P."/>
            <person name="Heitman J."/>
            <person name="Hesse C."/>
            <person name="Hori C."/>
            <person name="Igarashi K."/>
            <person name="Jurgens J.A."/>
            <person name="Kallen N."/>
            <person name="Kersten P."/>
            <person name="Kohler A."/>
            <person name="Kuees U."/>
            <person name="Kumar T.K.A."/>
            <person name="Kuo A."/>
            <person name="LaButti K."/>
            <person name="Larrondo L.F."/>
            <person name="Lindquist E."/>
            <person name="Ling A."/>
            <person name="Lombard V."/>
            <person name="Lucas S."/>
            <person name="Lundell T."/>
            <person name="Martin R."/>
            <person name="McLaughlin D.J."/>
            <person name="Morgenstern I."/>
            <person name="Morin E."/>
            <person name="Murat C."/>
            <person name="Nagy L.G."/>
            <person name="Nolan M."/>
            <person name="Ohm R.A."/>
            <person name="Patyshakuliyeva A."/>
            <person name="Rokas A."/>
            <person name="Ruiz-Duenas F.J."/>
            <person name="Sabat G."/>
            <person name="Salamov A."/>
            <person name="Samejima M."/>
            <person name="Schmutz J."/>
            <person name="Slot J.C."/>
            <person name="St John F."/>
            <person name="Stenlid J."/>
            <person name="Sun H."/>
            <person name="Sun S."/>
            <person name="Syed K."/>
            <person name="Tsang A."/>
            <person name="Wiebenga A."/>
            <person name="Young D."/>
            <person name="Pisabarro A."/>
            <person name="Eastwood D.C."/>
            <person name="Martin F."/>
            <person name="Cullen D."/>
            <person name="Grigoriev I.V."/>
            <person name="Hibbett D.S."/>
        </authorList>
    </citation>
    <scope>NUCLEOTIDE SEQUENCE [LARGE SCALE GENOMIC DNA]</scope>
    <source>
        <strain evidence="9">HHB-11173 SS5</strain>
    </source>
</reference>
<dbReference type="eggNOG" id="KOG3855">
    <property type="taxonomic scope" value="Eukaryota"/>
</dbReference>
<dbReference type="Pfam" id="PF01494">
    <property type="entry name" value="FAD_binding_3"/>
    <property type="match status" value="1"/>
</dbReference>
<feature type="domain" description="FAD-binding" evidence="7">
    <location>
        <begin position="9"/>
        <end position="361"/>
    </location>
</feature>
<dbReference type="OMA" id="ITADIRI"/>
<evidence type="ECO:0000313" key="8">
    <source>
        <dbReference type="EMBL" id="EIN05284.1"/>
    </source>
</evidence>
<accession>R7S5I9</accession>
<evidence type="ECO:0000256" key="4">
    <source>
        <dbReference type="ARBA" id="ARBA00022827"/>
    </source>
</evidence>
<dbReference type="RefSeq" id="XP_007387687.1">
    <property type="nucleotide sequence ID" value="XM_007387625.1"/>
</dbReference>
<dbReference type="PANTHER" id="PTHR43004">
    <property type="entry name" value="TRK SYSTEM POTASSIUM UPTAKE PROTEIN"/>
    <property type="match status" value="1"/>
</dbReference>